<proteinExistence type="predicted"/>
<dbReference type="Proteomes" id="UP000050272">
    <property type="component" value="Unassembled WGS sequence"/>
</dbReference>
<dbReference type="Proteomes" id="UP000676804">
    <property type="component" value="Unassembled WGS sequence"/>
</dbReference>
<organism evidence="2 4">
    <name type="scientific">Bacillus australimaris</name>
    <dbReference type="NCBI Taxonomy" id="1326968"/>
    <lineage>
        <taxon>Bacteria</taxon>
        <taxon>Bacillati</taxon>
        <taxon>Bacillota</taxon>
        <taxon>Bacilli</taxon>
        <taxon>Bacillales</taxon>
        <taxon>Bacillaceae</taxon>
        <taxon>Bacillus</taxon>
    </lineage>
</organism>
<evidence type="ECO:0000313" key="2">
    <source>
        <dbReference type="EMBL" id="MBR8689361.1"/>
    </source>
</evidence>
<comment type="caution">
    <text evidence="2">The sequence shown here is derived from an EMBL/GenBank/DDBJ whole genome shotgun (WGS) entry which is preliminary data.</text>
</comment>
<gene>
    <name evidence="1" type="ORF">AKG37_17570</name>
    <name evidence="2" type="ORF">KCQ59_06160</name>
</gene>
<evidence type="ECO:0000313" key="3">
    <source>
        <dbReference type="Proteomes" id="UP000050272"/>
    </source>
</evidence>
<keyword evidence="3" id="KW-1185">Reference proteome</keyword>
<dbReference type="Pfam" id="PF19866">
    <property type="entry name" value="DUF6339"/>
    <property type="match status" value="1"/>
</dbReference>
<dbReference type="InterPro" id="IPR045920">
    <property type="entry name" value="DUF6339"/>
</dbReference>
<reference evidence="1 3" key="1">
    <citation type="submission" date="2015-07" db="EMBL/GenBank/DDBJ databases">
        <title>Bacillus zhangzhouensis sp. nov. and Bacillus nanhaiticus sp. nov.</title>
        <authorList>
            <person name="Liu Y."/>
            <person name="Lai Q."/>
            <person name="Shao Z."/>
        </authorList>
    </citation>
    <scope>NUCLEOTIDE SEQUENCE [LARGE SCALE GENOMIC DNA]</scope>
    <source>
        <strain evidence="1 3">NH7I_1</strain>
    </source>
</reference>
<evidence type="ECO:0000313" key="1">
    <source>
        <dbReference type="EMBL" id="KPN14936.1"/>
    </source>
</evidence>
<accession>A0ABD4QGU5</accession>
<reference evidence="2 4" key="2">
    <citation type="submission" date="2021-04" db="EMBL/GenBank/DDBJ databases">
        <title>Isolation of newly marine bacteria for enzymatic activity.</title>
        <authorList>
            <person name="Hadi W.A.M."/>
            <person name="Nair A.J.J."/>
            <person name="Edwin B.T."/>
        </authorList>
    </citation>
    <scope>NUCLEOTIDE SEQUENCE [LARGE SCALE GENOMIC DNA]</scope>
    <source>
        <strain evidence="2 4">B28A</strain>
    </source>
</reference>
<protein>
    <submittedName>
        <fullName evidence="2">Uncharacterized protein</fullName>
    </submittedName>
</protein>
<dbReference type="RefSeq" id="WP_060697995.1">
    <property type="nucleotide sequence ID" value="NZ_JAGQFH010000007.1"/>
</dbReference>
<sequence>MPKLYLEHNKLLELKGNIQTNLELYKSDESWLGQELSVTPSNSAQLKVTDLKKRSADDLDNAIRIYTCYKDLPYTLASDQNYWALLTHIEYWQFMRERWPIEEAQGDPEKFIKTRYFFGQKGMYRNGLSRLWWYVELTYDEAMADPYKYTKLLLEDQDLAGQTIENKYLSRNKVAMRALFEILDYVGKQQKVGAIQILTGKQRRNLVRDAAQYFNLSGVVEMWDILSSKEAQEKLTLWVNAYLKEIGVYISSTTQKIF</sequence>
<dbReference type="EMBL" id="LGYN01000007">
    <property type="protein sequence ID" value="KPN14936.1"/>
    <property type="molecule type" value="Genomic_DNA"/>
</dbReference>
<evidence type="ECO:0000313" key="4">
    <source>
        <dbReference type="Proteomes" id="UP000676804"/>
    </source>
</evidence>
<dbReference type="EMBL" id="JAGQFH010000007">
    <property type="protein sequence ID" value="MBR8689361.1"/>
    <property type="molecule type" value="Genomic_DNA"/>
</dbReference>
<dbReference type="AlphaFoldDB" id="A0ABD4QGU5"/>
<name>A0ABD4QGU5_9BACI</name>